<gene>
    <name evidence="2" type="ORF">EV192_11530</name>
</gene>
<proteinExistence type="predicted"/>
<dbReference type="Gene3D" id="3.40.50.720">
    <property type="entry name" value="NAD(P)-binding Rossmann-like Domain"/>
    <property type="match status" value="1"/>
</dbReference>
<dbReference type="Proteomes" id="UP000295680">
    <property type="component" value="Unassembled WGS sequence"/>
</dbReference>
<organism evidence="2 3">
    <name type="scientific">Actinocrispum wychmicini</name>
    <dbReference type="NCBI Taxonomy" id="1213861"/>
    <lineage>
        <taxon>Bacteria</taxon>
        <taxon>Bacillati</taxon>
        <taxon>Actinomycetota</taxon>
        <taxon>Actinomycetes</taxon>
        <taxon>Pseudonocardiales</taxon>
        <taxon>Pseudonocardiaceae</taxon>
        <taxon>Actinocrispum</taxon>
    </lineage>
</organism>
<comment type="caution">
    <text evidence="2">The sequence shown here is derived from an EMBL/GenBank/DDBJ whole genome shotgun (WGS) entry which is preliminary data.</text>
</comment>
<evidence type="ECO:0000313" key="2">
    <source>
        <dbReference type="EMBL" id="TCO48809.1"/>
    </source>
</evidence>
<dbReference type="PANTHER" id="PTHR48079:SF6">
    <property type="entry name" value="NAD(P)-BINDING DOMAIN-CONTAINING PROTEIN-RELATED"/>
    <property type="match status" value="1"/>
</dbReference>
<dbReference type="InterPro" id="IPR051783">
    <property type="entry name" value="NAD(P)-dependent_oxidoreduct"/>
</dbReference>
<dbReference type="GO" id="GO:0005737">
    <property type="term" value="C:cytoplasm"/>
    <property type="evidence" value="ECO:0007669"/>
    <property type="project" value="TreeGrafter"/>
</dbReference>
<dbReference type="Pfam" id="PF01370">
    <property type="entry name" value="Epimerase"/>
    <property type="match status" value="1"/>
</dbReference>
<dbReference type="EMBL" id="SLWS01000015">
    <property type="protein sequence ID" value="TCO48809.1"/>
    <property type="molecule type" value="Genomic_DNA"/>
</dbReference>
<keyword evidence="3" id="KW-1185">Reference proteome</keyword>
<dbReference type="InterPro" id="IPR036291">
    <property type="entry name" value="NAD(P)-bd_dom_sf"/>
</dbReference>
<dbReference type="GO" id="GO:0004029">
    <property type="term" value="F:aldehyde dehydrogenase (NAD+) activity"/>
    <property type="evidence" value="ECO:0007669"/>
    <property type="project" value="TreeGrafter"/>
</dbReference>
<name>A0A4R2IY52_9PSEU</name>
<dbReference type="OrthoDB" id="9787292at2"/>
<dbReference type="AlphaFoldDB" id="A0A4R2IY52"/>
<dbReference type="SUPFAM" id="SSF51735">
    <property type="entry name" value="NAD(P)-binding Rossmann-fold domains"/>
    <property type="match status" value="1"/>
</dbReference>
<evidence type="ECO:0000313" key="3">
    <source>
        <dbReference type="Proteomes" id="UP000295680"/>
    </source>
</evidence>
<feature type="domain" description="NAD-dependent epimerase/dehydratase" evidence="1">
    <location>
        <begin position="4"/>
        <end position="209"/>
    </location>
</feature>
<reference evidence="2 3" key="1">
    <citation type="submission" date="2019-03" db="EMBL/GenBank/DDBJ databases">
        <title>Genomic Encyclopedia of Type Strains, Phase IV (KMG-IV): sequencing the most valuable type-strain genomes for metagenomic binning, comparative biology and taxonomic classification.</title>
        <authorList>
            <person name="Goeker M."/>
        </authorList>
    </citation>
    <scope>NUCLEOTIDE SEQUENCE [LARGE SCALE GENOMIC DNA]</scope>
    <source>
        <strain evidence="2 3">DSM 45934</strain>
    </source>
</reference>
<dbReference type="RefSeq" id="WP_132125173.1">
    <property type="nucleotide sequence ID" value="NZ_SLWS01000015.1"/>
</dbReference>
<accession>A0A4R2IY52</accession>
<dbReference type="InterPro" id="IPR001509">
    <property type="entry name" value="Epimerase_deHydtase"/>
</dbReference>
<protein>
    <submittedName>
        <fullName evidence="2">Nucleoside-diphosphate-sugar epimerase</fullName>
    </submittedName>
</protein>
<evidence type="ECO:0000259" key="1">
    <source>
        <dbReference type="Pfam" id="PF01370"/>
    </source>
</evidence>
<dbReference type="PANTHER" id="PTHR48079">
    <property type="entry name" value="PROTEIN YEEZ"/>
    <property type="match status" value="1"/>
</dbReference>
<sequence>MSHVLLAGASGVVGRRVVPLLVAHGHQVTALSRRPQDLPVDVVIGDVFDREALIETVRRVSPDVVMHQLTDLSGRDFAANAEIRRTGTRNLVDAALAAGAGKVIAQSIAWVYEPGDKPATEQTPLDNAPERAGTVGAVAALEEAVREAPEWVVLRYGLFYGPTTWYARDGLMGEQARAGELVADGDVSSFVHVDDAASAAVAALDWPSGVVNVVDDEPAAGHDWLPVFCTAVGAPPPSTSDTRHGWARGADNSHARGLGWVPRHPSWRTGFDAW</sequence>